<reference evidence="2" key="1">
    <citation type="submission" date="2023-05" db="EMBL/GenBank/DDBJ databases">
        <authorList>
            <person name="Zhang X."/>
        </authorList>
    </citation>
    <scope>NUCLEOTIDE SEQUENCE</scope>
    <source>
        <strain evidence="2">YF14B1</strain>
    </source>
</reference>
<dbReference type="AlphaFoldDB" id="A0AAE3R051"/>
<feature type="transmembrane region" description="Helical" evidence="1">
    <location>
        <begin position="142"/>
        <end position="166"/>
    </location>
</feature>
<dbReference type="EMBL" id="JASJOS010000025">
    <property type="protein sequence ID" value="MDJ1485904.1"/>
    <property type="molecule type" value="Genomic_DNA"/>
</dbReference>
<keyword evidence="1" id="KW-1133">Transmembrane helix</keyword>
<feature type="transmembrane region" description="Helical" evidence="1">
    <location>
        <begin position="59"/>
        <end position="76"/>
    </location>
</feature>
<organism evidence="2 3">
    <name type="scientific">Xanthocytophaga flava</name>
    <dbReference type="NCBI Taxonomy" id="3048013"/>
    <lineage>
        <taxon>Bacteria</taxon>
        <taxon>Pseudomonadati</taxon>
        <taxon>Bacteroidota</taxon>
        <taxon>Cytophagia</taxon>
        <taxon>Cytophagales</taxon>
        <taxon>Rhodocytophagaceae</taxon>
        <taxon>Xanthocytophaga</taxon>
    </lineage>
</organism>
<accession>A0AAE3R051</accession>
<feature type="transmembrane region" description="Helical" evidence="1">
    <location>
        <begin position="20"/>
        <end position="39"/>
    </location>
</feature>
<gene>
    <name evidence="2" type="ORF">QNI16_35815</name>
</gene>
<feature type="transmembrane region" description="Helical" evidence="1">
    <location>
        <begin position="88"/>
        <end position="108"/>
    </location>
</feature>
<protein>
    <submittedName>
        <fullName evidence="2">Uncharacterized protein</fullName>
    </submittedName>
</protein>
<comment type="caution">
    <text evidence="2">The sequence shown here is derived from an EMBL/GenBank/DDBJ whole genome shotgun (WGS) entry which is preliminary data.</text>
</comment>
<dbReference type="RefSeq" id="WP_313989078.1">
    <property type="nucleotide sequence ID" value="NZ_JASJOS010000025.1"/>
</dbReference>
<evidence type="ECO:0000313" key="2">
    <source>
        <dbReference type="EMBL" id="MDJ1485904.1"/>
    </source>
</evidence>
<evidence type="ECO:0000256" key="1">
    <source>
        <dbReference type="SAM" id="Phobius"/>
    </source>
</evidence>
<feature type="transmembrane region" description="Helical" evidence="1">
    <location>
        <begin position="114"/>
        <end position="130"/>
    </location>
</feature>
<sequence>MASQVLTGKGFSYRSAGWSAVAGGIIGIFVIVFLIAYLVYRNEDLNKGLLFQRLHDGGLVFQFLLFIPAAISFHRLSQEKNSPISSFTLNTGIVTIVVTALFALLIFPKIVSDGFYTFPQGLFGVWLIVVNRKLDGIFSRRLRWFGIVVGFGLMLVGLFFVLYAIFVSTIQLRIPAAPFEEVVNVPLTSANVFLHYFIDIGSLLGVLTLPFWTILIGSQLIRQKPAANKGIADIGIAESVTDITTDPTYFCSAMHPACLSANQQRIRQQQLQSSISVMGRQFTNSQPAQGPERCAAMVFRLKK</sequence>
<proteinExistence type="predicted"/>
<name>A0AAE3R051_9BACT</name>
<keyword evidence="1" id="KW-0812">Transmembrane</keyword>
<keyword evidence="1" id="KW-0472">Membrane</keyword>
<feature type="transmembrane region" description="Helical" evidence="1">
    <location>
        <begin position="193"/>
        <end position="215"/>
    </location>
</feature>
<dbReference type="Proteomes" id="UP001241110">
    <property type="component" value="Unassembled WGS sequence"/>
</dbReference>
<evidence type="ECO:0000313" key="3">
    <source>
        <dbReference type="Proteomes" id="UP001241110"/>
    </source>
</evidence>